<dbReference type="EMBL" id="WUWG01000005">
    <property type="protein sequence ID" value="MXU66071.1"/>
    <property type="molecule type" value="Genomic_DNA"/>
</dbReference>
<dbReference type="Proteomes" id="UP000436016">
    <property type="component" value="Unassembled WGS sequence"/>
</dbReference>
<proteinExistence type="inferred from homology"/>
<organism evidence="9 10">
    <name type="scientific">Oceanomicrobium pacificus</name>
    <dbReference type="NCBI Taxonomy" id="2692916"/>
    <lineage>
        <taxon>Bacteria</taxon>
        <taxon>Pseudomonadati</taxon>
        <taxon>Pseudomonadota</taxon>
        <taxon>Alphaproteobacteria</taxon>
        <taxon>Rhodobacterales</taxon>
        <taxon>Paracoccaceae</taxon>
        <taxon>Oceanomicrobium</taxon>
    </lineage>
</organism>
<evidence type="ECO:0000256" key="4">
    <source>
        <dbReference type="ARBA" id="ARBA00022452"/>
    </source>
</evidence>
<dbReference type="GO" id="GO:1990281">
    <property type="term" value="C:efflux pump complex"/>
    <property type="evidence" value="ECO:0007669"/>
    <property type="project" value="TreeGrafter"/>
</dbReference>
<dbReference type="Pfam" id="PF02321">
    <property type="entry name" value="OEP"/>
    <property type="match status" value="2"/>
</dbReference>
<comment type="subcellular location">
    <subcellularLocation>
        <location evidence="1">Cell outer membrane</location>
    </subcellularLocation>
</comment>
<evidence type="ECO:0000256" key="7">
    <source>
        <dbReference type="ARBA" id="ARBA00023237"/>
    </source>
</evidence>
<evidence type="ECO:0000256" key="5">
    <source>
        <dbReference type="ARBA" id="ARBA00022692"/>
    </source>
</evidence>
<keyword evidence="3" id="KW-0813">Transport</keyword>
<feature type="signal peptide" evidence="8">
    <location>
        <begin position="1"/>
        <end position="22"/>
    </location>
</feature>
<dbReference type="NCBIfam" id="TIGR01844">
    <property type="entry name" value="type_I_sec_TolC"/>
    <property type="match status" value="1"/>
</dbReference>
<evidence type="ECO:0000256" key="2">
    <source>
        <dbReference type="ARBA" id="ARBA00007613"/>
    </source>
</evidence>
<dbReference type="PANTHER" id="PTHR30026:SF22">
    <property type="entry name" value="OUTER MEMBRANE EFFLUX PROTEIN"/>
    <property type="match status" value="1"/>
</dbReference>
<evidence type="ECO:0000256" key="6">
    <source>
        <dbReference type="ARBA" id="ARBA00023136"/>
    </source>
</evidence>
<keyword evidence="5" id="KW-0812">Transmembrane</keyword>
<accession>A0A6B0U560</accession>
<dbReference type="SUPFAM" id="SSF56954">
    <property type="entry name" value="Outer membrane efflux proteins (OEP)"/>
    <property type="match status" value="1"/>
</dbReference>
<evidence type="ECO:0000256" key="1">
    <source>
        <dbReference type="ARBA" id="ARBA00004442"/>
    </source>
</evidence>
<gene>
    <name evidence="9" type="ORF">GSH16_11490</name>
</gene>
<evidence type="ECO:0000313" key="9">
    <source>
        <dbReference type="EMBL" id="MXU66071.1"/>
    </source>
</evidence>
<dbReference type="InterPro" id="IPR010130">
    <property type="entry name" value="T1SS_OMP_TolC"/>
</dbReference>
<keyword evidence="10" id="KW-1185">Reference proteome</keyword>
<feature type="chain" id="PRO_5025648441" evidence="8">
    <location>
        <begin position="23"/>
        <end position="461"/>
    </location>
</feature>
<comment type="similarity">
    <text evidence="2">Belongs to the outer membrane factor (OMF) (TC 1.B.17) family.</text>
</comment>
<protein>
    <submittedName>
        <fullName evidence="9">TolC family outer membrane protein</fullName>
    </submittedName>
</protein>
<keyword evidence="4" id="KW-1134">Transmembrane beta strand</keyword>
<dbReference type="InterPro" id="IPR051906">
    <property type="entry name" value="TolC-like"/>
</dbReference>
<evidence type="ECO:0000313" key="10">
    <source>
        <dbReference type="Proteomes" id="UP000436016"/>
    </source>
</evidence>
<dbReference type="InterPro" id="IPR003423">
    <property type="entry name" value="OMP_efflux"/>
</dbReference>
<dbReference type="AlphaFoldDB" id="A0A6B0U560"/>
<dbReference type="RefSeq" id="WP_160855252.1">
    <property type="nucleotide sequence ID" value="NZ_WUWG01000005.1"/>
</dbReference>
<dbReference type="GO" id="GO:0015288">
    <property type="term" value="F:porin activity"/>
    <property type="evidence" value="ECO:0007669"/>
    <property type="project" value="TreeGrafter"/>
</dbReference>
<evidence type="ECO:0000256" key="3">
    <source>
        <dbReference type="ARBA" id="ARBA00022448"/>
    </source>
</evidence>
<dbReference type="Gene3D" id="1.20.1600.10">
    <property type="entry name" value="Outer membrane efflux proteins (OEP)"/>
    <property type="match status" value="1"/>
</dbReference>
<comment type="caution">
    <text evidence="9">The sequence shown here is derived from an EMBL/GenBank/DDBJ whole genome shotgun (WGS) entry which is preliminary data.</text>
</comment>
<dbReference type="PANTHER" id="PTHR30026">
    <property type="entry name" value="OUTER MEMBRANE PROTEIN TOLC"/>
    <property type="match status" value="1"/>
</dbReference>
<reference evidence="9 10" key="1">
    <citation type="submission" date="2019-12" db="EMBL/GenBank/DDBJ databases">
        <title>Strain KN286 was isolated from seawater, which was collected from Caroline Seamount in the tropical western Pacific.</title>
        <authorList>
            <person name="Wang Q."/>
        </authorList>
    </citation>
    <scope>NUCLEOTIDE SEQUENCE [LARGE SCALE GENOMIC DNA]</scope>
    <source>
        <strain evidence="9 10">KN286</strain>
    </source>
</reference>
<keyword evidence="7" id="KW-0998">Cell outer membrane</keyword>
<evidence type="ECO:0000256" key="8">
    <source>
        <dbReference type="SAM" id="SignalP"/>
    </source>
</evidence>
<keyword evidence="6" id="KW-0472">Membrane</keyword>
<name>A0A6B0U560_9RHOB</name>
<keyword evidence="8" id="KW-0732">Signal</keyword>
<sequence length="461" mass="49606">MKRRVLAGLLLGASLVPFGAWADTLTDALVAAYQTNPNLEISRAALRALDENVAQARAGLRPTIDFNLNAQGVGGDPAFNDTFNSVRDTYDATLDAALVLYDGGSTPNAIAAAKAAVAAARSSLRDTEQTVLLDAVTAYMDVRRDQDIVGVAENNVTVTGEQVRATTDRFEVGEVTRTDVSQAQARLALSQSQLAAARGALARSVQNYINVVGIPPNNLQPPPAIPRLPSNLSEAQTIAMRSQPLIEAARFNQQAAQYDVERARASSRLNVSVGASVGYGVSSQIDNYDSSIGRVFLRAGVPIYKGGSLPSLVRQAQDVLDRRKAELQNTARLVQQSTAISWANLDVARASIVANEQQITAQQIALEGVTEEARLGARTTLDVLNAELEFQEARVDLISSKRDEYVAAFQLLASMGLLSVEQLRLGIPTYDPDVNYRAVENAPPRGFDTTAIDRISSRWKN</sequence>
<dbReference type="GO" id="GO:0015562">
    <property type="term" value="F:efflux transmembrane transporter activity"/>
    <property type="evidence" value="ECO:0007669"/>
    <property type="project" value="InterPro"/>
</dbReference>
<dbReference type="GO" id="GO:0009279">
    <property type="term" value="C:cell outer membrane"/>
    <property type="evidence" value="ECO:0007669"/>
    <property type="project" value="UniProtKB-SubCell"/>
</dbReference>